<feature type="region of interest" description="Disordered" evidence="1">
    <location>
        <begin position="107"/>
        <end position="133"/>
    </location>
</feature>
<dbReference type="OrthoDB" id="8401563at2"/>
<dbReference type="InterPro" id="IPR021333">
    <property type="entry name" value="DUF2946"/>
</dbReference>
<dbReference type="Pfam" id="PF11162">
    <property type="entry name" value="DUF2946"/>
    <property type="match status" value="1"/>
</dbReference>
<keyword evidence="2" id="KW-0732">Signal</keyword>
<feature type="chain" id="PRO_5016806072" evidence="2">
    <location>
        <begin position="41"/>
        <end position="133"/>
    </location>
</feature>
<dbReference type="EMBL" id="UFSM01000001">
    <property type="protein sequence ID" value="SUU90971.1"/>
    <property type="molecule type" value="Genomic_DNA"/>
</dbReference>
<reference evidence="3 4" key="1">
    <citation type="submission" date="2018-06" db="EMBL/GenBank/DDBJ databases">
        <authorList>
            <consortium name="Pathogen Informatics"/>
            <person name="Doyle S."/>
        </authorList>
    </citation>
    <scope>NUCLEOTIDE SEQUENCE [LARGE SCALE GENOMIC DNA]</scope>
    <source>
        <strain evidence="3 4">NCTC10684</strain>
    </source>
</reference>
<sequence length="133" mass="13534">MKSMRRILRDRLSAGAIAGMIAFMLLFQALLSGAASGAMAASAADPLGVICTMDGMGPAGGDKQPARSPAECPCGTLCQLAVAAAPGLPGEQLAFILDRPEVHGAVVAEQRRPAPQGQRGLIAEARAPPPFSV</sequence>
<organism evidence="3 4">
    <name type="scientific">Aminobacter aminovorans</name>
    <name type="common">Chelatobacter heintzii</name>
    <dbReference type="NCBI Taxonomy" id="83263"/>
    <lineage>
        <taxon>Bacteria</taxon>
        <taxon>Pseudomonadati</taxon>
        <taxon>Pseudomonadota</taxon>
        <taxon>Alphaproteobacteria</taxon>
        <taxon>Hyphomicrobiales</taxon>
        <taxon>Phyllobacteriaceae</taxon>
        <taxon>Aminobacter</taxon>
    </lineage>
</organism>
<evidence type="ECO:0000256" key="2">
    <source>
        <dbReference type="SAM" id="SignalP"/>
    </source>
</evidence>
<dbReference type="Proteomes" id="UP000254701">
    <property type="component" value="Unassembled WGS sequence"/>
</dbReference>
<feature type="signal peptide" evidence="2">
    <location>
        <begin position="1"/>
        <end position="40"/>
    </location>
</feature>
<name>A0A380WQ47_AMIAI</name>
<dbReference type="AlphaFoldDB" id="A0A380WQ47"/>
<accession>A0A380WQ47</accession>
<evidence type="ECO:0000256" key="1">
    <source>
        <dbReference type="SAM" id="MobiDB-lite"/>
    </source>
</evidence>
<proteinExistence type="predicted"/>
<evidence type="ECO:0000313" key="4">
    <source>
        <dbReference type="Proteomes" id="UP000254701"/>
    </source>
</evidence>
<dbReference type="RefSeq" id="WP_115732908.1">
    <property type="nucleotide sequence ID" value="NZ_UFSM01000001.1"/>
</dbReference>
<protein>
    <submittedName>
        <fullName evidence="3">Protein of uncharacterized function (DUF2946)</fullName>
    </submittedName>
</protein>
<evidence type="ECO:0000313" key="3">
    <source>
        <dbReference type="EMBL" id="SUU90971.1"/>
    </source>
</evidence>
<gene>
    <name evidence="3" type="ORF">NCTC10684_04231</name>
</gene>